<feature type="region of interest" description="Disordered" evidence="2">
    <location>
        <begin position="1"/>
        <end position="51"/>
    </location>
</feature>
<dbReference type="Proteomes" id="UP000624404">
    <property type="component" value="Unassembled WGS sequence"/>
</dbReference>
<comment type="similarity">
    <text evidence="1">Belongs to the STK19 family.</text>
</comment>
<feature type="compositionally biased region" description="Basic residues" evidence="2">
    <location>
        <begin position="32"/>
        <end position="41"/>
    </location>
</feature>
<proteinExistence type="inferred from homology"/>
<dbReference type="Pfam" id="PF10494">
    <property type="entry name" value="Stk19"/>
    <property type="match status" value="1"/>
</dbReference>
<comment type="caution">
    <text evidence="3">The sequence shown here is derived from an EMBL/GenBank/DDBJ whole genome shotgun (WGS) entry which is preliminary data.</text>
</comment>
<protein>
    <submittedName>
        <fullName evidence="3">Aaf465cb-c030-4726-a7dd-475e1de3d49e-CDS</fullName>
    </submittedName>
</protein>
<sequence length="389" mass="42125">MSLYRSAALSSRIKKSTPPLKRASSSPFSSLPKRKHVQRSKSKAESDEEEEDFLNDKLDDIGLVKALATDLTLRDVAQAIQYIRGRMWNNIPGQRSGMNSTRIAEVLNYRDLLPPIVTVSHVQALLNSPSAVEREIVELIQGGAIRKVVVDGRGGLGEVLILVKDLENMIDRSNLETSLKEQLKTLLRENPMALKFSRTLFTEGDAQAYIHAGFLTSSTTNYTATDHFSRLGDGSRGTLTSLNSISRAASGSLAAVGGEGAVHASGGSGGGARLAGKGDFAVSLPATGQFLKLLSNARLHLVSLLSKSKYREAPESLLRERWNGGIETDDGASAAKRIRGEFPGVLPGKTRKWKQYYGISFEWILAECVGAGLVEVFDTRSIGRGVRAL</sequence>
<keyword evidence="4" id="KW-1185">Reference proteome</keyword>
<dbReference type="PANTHER" id="PTHR15243">
    <property type="entry name" value="SERINE/THREONINE-PROTEIN KINASE 19"/>
    <property type="match status" value="1"/>
</dbReference>
<evidence type="ECO:0000313" key="3">
    <source>
        <dbReference type="EMBL" id="CAD6441596.1"/>
    </source>
</evidence>
<name>A0A8H2ZM70_9HELO</name>
<dbReference type="EMBL" id="CAJHIA010000006">
    <property type="protein sequence ID" value="CAD6441596.1"/>
    <property type="molecule type" value="Genomic_DNA"/>
</dbReference>
<reference evidence="3" key="1">
    <citation type="submission" date="2020-10" db="EMBL/GenBank/DDBJ databases">
        <authorList>
            <person name="Kusch S."/>
        </authorList>
    </citation>
    <scope>NUCLEOTIDE SEQUENCE</scope>
    <source>
        <strain evidence="3">SwB9</strain>
    </source>
</reference>
<dbReference type="OrthoDB" id="3980126at2759"/>
<accession>A0A8H2ZM70</accession>
<evidence type="ECO:0000256" key="2">
    <source>
        <dbReference type="SAM" id="MobiDB-lite"/>
    </source>
</evidence>
<gene>
    <name evidence="3" type="ORF">SCLTRI_LOCUS1382</name>
</gene>
<organism evidence="3 4">
    <name type="scientific">Sclerotinia trifoliorum</name>
    <dbReference type="NCBI Taxonomy" id="28548"/>
    <lineage>
        <taxon>Eukaryota</taxon>
        <taxon>Fungi</taxon>
        <taxon>Dikarya</taxon>
        <taxon>Ascomycota</taxon>
        <taxon>Pezizomycotina</taxon>
        <taxon>Leotiomycetes</taxon>
        <taxon>Helotiales</taxon>
        <taxon>Sclerotiniaceae</taxon>
        <taxon>Sclerotinia</taxon>
    </lineage>
</organism>
<evidence type="ECO:0000313" key="4">
    <source>
        <dbReference type="Proteomes" id="UP000624404"/>
    </source>
</evidence>
<dbReference type="AlphaFoldDB" id="A0A8H2ZM70"/>
<dbReference type="InterPro" id="IPR018865">
    <property type="entry name" value="STK19-like"/>
</dbReference>
<dbReference type="GO" id="GO:0046579">
    <property type="term" value="P:positive regulation of Ras protein signal transduction"/>
    <property type="evidence" value="ECO:0007669"/>
    <property type="project" value="TreeGrafter"/>
</dbReference>
<dbReference type="PANTHER" id="PTHR15243:SF0">
    <property type="entry name" value="SERINE_THREONINE-PROTEIN KINASE 19"/>
    <property type="match status" value="1"/>
</dbReference>
<evidence type="ECO:0000256" key="1">
    <source>
        <dbReference type="ARBA" id="ARBA00093458"/>
    </source>
</evidence>